<dbReference type="PANTHER" id="PTHR42753:SF2">
    <property type="entry name" value="PROLINE--TRNA LIGASE"/>
    <property type="match status" value="1"/>
</dbReference>
<dbReference type="InterPro" id="IPR033730">
    <property type="entry name" value="ProRS_core_prok"/>
</dbReference>
<protein>
    <recommendedName>
        <fullName evidence="2">proline--tRNA ligase</fullName>
        <ecNumber evidence="2">6.1.1.15</ecNumber>
    </recommendedName>
    <alternativeName>
        <fullName evidence="8">Prolyl-tRNA synthetase</fullName>
    </alternativeName>
</protein>
<gene>
    <name evidence="11" type="ORF">DNF11_2057</name>
</gene>
<comment type="similarity">
    <text evidence="1">Belongs to the class-II aminoacyl-tRNA synthetase family.</text>
</comment>
<dbReference type="InterPro" id="IPR002314">
    <property type="entry name" value="aa-tRNA-synt_IIb"/>
</dbReference>
<dbReference type="SUPFAM" id="SSF55681">
    <property type="entry name" value="Class II aaRS and biotin synthetases"/>
    <property type="match status" value="1"/>
</dbReference>
<keyword evidence="12" id="KW-1185">Reference proteome</keyword>
<dbReference type="InterPro" id="IPR002316">
    <property type="entry name" value="Pro-tRNA-ligase_IIa"/>
</dbReference>
<organism evidence="11 12">
    <name type="scientific">Malassezia restricta (strain ATCC 96810 / NBRC 103918 / CBS 7877)</name>
    <name type="common">Seborrheic dermatitis infection agent</name>
    <dbReference type="NCBI Taxonomy" id="425264"/>
    <lineage>
        <taxon>Eukaryota</taxon>
        <taxon>Fungi</taxon>
        <taxon>Dikarya</taxon>
        <taxon>Basidiomycota</taxon>
        <taxon>Ustilaginomycotina</taxon>
        <taxon>Malasseziomycetes</taxon>
        <taxon>Malasseziales</taxon>
        <taxon>Malasseziaceae</taxon>
        <taxon>Malassezia</taxon>
    </lineage>
</organism>
<evidence type="ECO:0000259" key="10">
    <source>
        <dbReference type="PROSITE" id="PS50862"/>
    </source>
</evidence>
<comment type="catalytic activity">
    <reaction evidence="9">
        <text>tRNA(Pro) + L-proline + ATP = L-prolyl-tRNA(Pro) + AMP + diphosphate</text>
        <dbReference type="Rhea" id="RHEA:14305"/>
        <dbReference type="Rhea" id="RHEA-COMP:9700"/>
        <dbReference type="Rhea" id="RHEA-COMP:9702"/>
        <dbReference type="ChEBI" id="CHEBI:30616"/>
        <dbReference type="ChEBI" id="CHEBI:33019"/>
        <dbReference type="ChEBI" id="CHEBI:60039"/>
        <dbReference type="ChEBI" id="CHEBI:78442"/>
        <dbReference type="ChEBI" id="CHEBI:78532"/>
        <dbReference type="ChEBI" id="CHEBI:456215"/>
        <dbReference type="EC" id="6.1.1.15"/>
    </reaction>
</comment>
<dbReference type="InterPro" id="IPR036621">
    <property type="entry name" value="Anticodon-bd_dom_sf"/>
</dbReference>
<keyword evidence="7" id="KW-0030">Aminoacyl-tRNA synthetase</keyword>
<evidence type="ECO:0000256" key="3">
    <source>
        <dbReference type="ARBA" id="ARBA00022598"/>
    </source>
</evidence>
<dbReference type="Pfam" id="PF03129">
    <property type="entry name" value="HGTP_anticodon"/>
    <property type="match status" value="1"/>
</dbReference>
<evidence type="ECO:0000313" key="11">
    <source>
        <dbReference type="EMBL" id="AYO43007.1"/>
    </source>
</evidence>
<name>A0A3G2SAB6_MALR7</name>
<evidence type="ECO:0000256" key="9">
    <source>
        <dbReference type="ARBA" id="ARBA00047671"/>
    </source>
</evidence>
<keyword evidence="4" id="KW-0547">Nucleotide-binding</keyword>
<dbReference type="PRINTS" id="PR01046">
    <property type="entry name" value="TRNASYNTHPRO"/>
</dbReference>
<dbReference type="AlphaFoldDB" id="A0A3G2SAB6"/>
<accession>A0A3G2SAB6</accession>
<dbReference type="GO" id="GO:0006433">
    <property type="term" value="P:prolyl-tRNA aminoacylation"/>
    <property type="evidence" value="ECO:0007669"/>
    <property type="project" value="InterPro"/>
</dbReference>
<dbReference type="GO" id="GO:0005524">
    <property type="term" value="F:ATP binding"/>
    <property type="evidence" value="ECO:0007669"/>
    <property type="project" value="UniProtKB-KW"/>
</dbReference>
<evidence type="ECO:0000256" key="5">
    <source>
        <dbReference type="ARBA" id="ARBA00022840"/>
    </source>
</evidence>
<dbReference type="Proteomes" id="UP000269793">
    <property type="component" value="Chromosome III"/>
</dbReference>
<evidence type="ECO:0000256" key="6">
    <source>
        <dbReference type="ARBA" id="ARBA00022917"/>
    </source>
</evidence>
<dbReference type="Gene3D" id="3.40.50.800">
    <property type="entry name" value="Anticodon-binding domain"/>
    <property type="match status" value="1"/>
</dbReference>
<evidence type="ECO:0000256" key="4">
    <source>
        <dbReference type="ARBA" id="ARBA00022741"/>
    </source>
</evidence>
<dbReference type="CDD" id="cd00779">
    <property type="entry name" value="ProRS_core_prok"/>
    <property type="match status" value="1"/>
</dbReference>
<feature type="domain" description="Aminoacyl-transfer RNA synthetases class-II family profile" evidence="10">
    <location>
        <begin position="56"/>
        <end position="359"/>
    </location>
</feature>
<dbReference type="PROSITE" id="PS50862">
    <property type="entry name" value="AA_TRNA_LIGASE_II"/>
    <property type="match status" value="1"/>
</dbReference>
<dbReference type="Gene3D" id="3.30.930.10">
    <property type="entry name" value="Bira Bifunctional Protein, Domain 2"/>
    <property type="match status" value="1"/>
</dbReference>
<keyword evidence="5" id="KW-0067">ATP-binding</keyword>
<dbReference type="SUPFAM" id="SSF52954">
    <property type="entry name" value="Class II aaRS ABD-related"/>
    <property type="match status" value="1"/>
</dbReference>
<evidence type="ECO:0000256" key="8">
    <source>
        <dbReference type="ARBA" id="ARBA00029731"/>
    </source>
</evidence>
<evidence type="ECO:0000256" key="7">
    <source>
        <dbReference type="ARBA" id="ARBA00023146"/>
    </source>
</evidence>
<evidence type="ECO:0000256" key="1">
    <source>
        <dbReference type="ARBA" id="ARBA00008226"/>
    </source>
</evidence>
<dbReference type="EC" id="6.1.1.15" evidence="2"/>
<keyword evidence="6" id="KW-0648">Protein biosynthesis</keyword>
<dbReference type="GO" id="GO:0004827">
    <property type="term" value="F:proline-tRNA ligase activity"/>
    <property type="evidence" value="ECO:0007669"/>
    <property type="project" value="UniProtKB-EC"/>
</dbReference>
<sequence length="468" mass="52704">MRGTFVPRHVHHAFKSGRYTPVRLSKLFVPTVPADALAAGDTLESVRRLLRGGYVRQSASGTYSYLPIGMRMLKKVTHIIEEEMNAVDASQVEMPQLLSPALWHKTGRFEAMGHELYRLKDRRGSDMILAPTHEEEVTKLVGMEIESAKSLPVRVYQIGRKFRDEPRPRAGLLRTKEFLMKDLYSFDLSVQEAQATYEEVRQAYGRVFERIFHWDHISEPTWMQANADSGAMGGTFSHEFHVLDPAGEDTLLACDDCTYASNVECAVSHDSIQHDRDVQAGDTCHACGSGQLHEHRAIEVGHTFLLGTRYSEALGYGVVPPQQQNREPLQMGCYGIGVTRILGALAQRAAREFDLQQVPDGKRRAGFVWPNELAPFHALVLPSTPRHMEAAQRLCLQLDQGLSLDGEACQIPLWDVALDDRTDKSLGSRLFDADLLGSPWVFVLGKHFEKERKVEVRRVGHPVQYITY</sequence>
<dbReference type="Pfam" id="PF00587">
    <property type="entry name" value="tRNA-synt_2b"/>
    <property type="match status" value="1"/>
</dbReference>
<dbReference type="STRING" id="425264.A0A3G2SAB6"/>
<dbReference type="InterPro" id="IPR006195">
    <property type="entry name" value="aa-tRNA-synth_II"/>
</dbReference>
<dbReference type="EMBL" id="CP033150">
    <property type="protein sequence ID" value="AYO43007.1"/>
    <property type="molecule type" value="Genomic_DNA"/>
</dbReference>
<dbReference type="GO" id="GO:0005739">
    <property type="term" value="C:mitochondrion"/>
    <property type="evidence" value="ECO:0007669"/>
    <property type="project" value="TreeGrafter"/>
</dbReference>
<dbReference type="OrthoDB" id="10267474at2759"/>
<dbReference type="InterPro" id="IPR045864">
    <property type="entry name" value="aa-tRNA-synth_II/BPL/LPL"/>
</dbReference>
<dbReference type="PANTHER" id="PTHR42753">
    <property type="entry name" value="MITOCHONDRIAL RIBOSOME PROTEIN L39/PROLYL-TRNA LIGASE FAMILY MEMBER"/>
    <property type="match status" value="1"/>
</dbReference>
<reference evidence="11 12" key="1">
    <citation type="submission" date="2018-10" db="EMBL/GenBank/DDBJ databases">
        <title>Complete genome sequence of Malassezia restricta CBS 7877.</title>
        <authorList>
            <person name="Morand S.C."/>
            <person name="Bertignac M."/>
            <person name="Iltis A."/>
            <person name="Kolder I."/>
            <person name="Pirovano W."/>
            <person name="Jourdain R."/>
            <person name="Clavaud C."/>
        </authorList>
    </citation>
    <scope>NUCLEOTIDE SEQUENCE [LARGE SCALE GENOMIC DNA]</scope>
    <source>
        <strain evidence="11 12">CBS 7877</strain>
    </source>
</reference>
<dbReference type="InterPro" id="IPR050062">
    <property type="entry name" value="Pro-tRNA_synthetase"/>
</dbReference>
<evidence type="ECO:0000313" key="12">
    <source>
        <dbReference type="Proteomes" id="UP000269793"/>
    </source>
</evidence>
<dbReference type="VEuPathDB" id="FungiDB:DNF11_2057"/>
<proteinExistence type="inferred from homology"/>
<keyword evidence="3 11" id="KW-0436">Ligase</keyword>
<dbReference type="InterPro" id="IPR004154">
    <property type="entry name" value="Anticodon-bd"/>
</dbReference>
<evidence type="ECO:0000256" key="2">
    <source>
        <dbReference type="ARBA" id="ARBA00012831"/>
    </source>
</evidence>